<comment type="function">
    <text evidence="1">Involved in the catabolism of quinolinic acid (QA).</text>
</comment>
<dbReference type="Gene3D" id="3.20.20.70">
    <property type="entry name" value="Aldolase class I"/>
    <property type="match status" value="1"/>
</dbReference>
<evidence type="ECO:0000259" key="11">
    <source>
        <dbReference type="Pfam" id="PF02749"/>
    </source>
</evidence>
<dbReference type="EMBL" id="JBHRSW010000006">
    <property type="protein sequence ID" value="MFC3120938.1"/>
    <property type="molecule type" value="Genomic_DNA"/>
</dbReference>
<accession>A0ABV7FNV2</accession>
<evidence type="ECO:0000313" key="12">
    <source>
        <dbReference type="EMBL" id="MFC3120938.1"/>
    </source>
</evidence>
<keyword evidence="5" id="KW-0662">Pyridine nucleotide biosynthesis</keyword>
<gene>
    <name evidence="12" type="primary">nadC</name>
    <name evidence="12" type="ORF">ACFOHL_04865</name>
</gene>
<evidence type="ECO:0000256" key="3">
    <source>
        <dbReference type="ARBA" id="ARBA00009400"/>
    </source>
</evidence>
<dbReference type="Proteomes" id="UP001595478">
    <property type="component" value="Unassembled WGS sequence"/>
</dbReference>
<dbReference type="InterPro" id="IPR027277">
    <property type="entry name" value="NadC/ModD"/>
</dbReference>
<dbReference type="EC" id="2.4.2.19" evidence="4"/>
<protein>
    <recommendedName>
        <fullName evidence="4">nicotinate-nucleotide diphosphorylase (carboxylating)</fullName>
        <ecNumber evidence="4">2.4.2.19</ecNumber>
    </recommendedName>
    <alternativeName>
        <fullName evidence="8">Quinolinate phosphoribosyltransferase [decarboxylating]</fullName>
    </alternativeName>
</protein>
<comment type="pathway">
    <text evidence="2">Cofactor biosynthesis; NAD(+) biosynthesis; nicotinate D-ribonucleotide from quinolinate: step 1/1.</text>
</comment>
<proteinExistence type="inferred from homology"/>
<feature type="domain" description="Quinolinate phosphoribosyl transferase N-terminal" evidence="11">
    <location>
        <begin position="30"/>
        <end position="114"/>
    </location>
</feature>
<dbReference type="GO" id="GO:0004514">
    <property type="term" value="F:nicotinate-nucleotide diphosphorylase (carboxylating) activity"/>
    <property type="evidence" value="ECO:0007669"/>
    <property type="project" value="UniProtKB-EC"/>
</dbReference>
<evidence type="ECO:0000256" key="9">
    <source>
        <dbReference type="PIRNR" id="PIRNR006250"/>
    </source>
</evidence>
<evidence type="ECO:0000256" key="5">
    <source>
        <dbReference type="ARBA" id="ARBA00022642"/>
    </source>
</evidence>
<dbReference type="Gene3D" id="3.90.1170.20">
    <property type="entry name" value="Quinolinate phosphoribosyl transferase, N-terminal domain"/>
    <property type="match status" value="1"/>
</dbReference>
<evidence type="ECO:0000256" key="7">
    <source>
        <dbReference type="ARBA" id="ARBA00022679"/>
    </source>
</evidence>
<name>A0ABV7FNV2_9ALTE</name>
<evidence type="ECO:0000256" key="8">
    <source>
        <dbReference type="ARBA" id="ARBA00033102"/>
    </source>
</evidence>
<dbReference type="PANTHER" id="PTHR32179:SF3">
    <property type="entry name" value="NICOTINATE-NUCLEOTIDE PYROPHOSPHORYLASE [CARBOXYLATING]"/>
    <property type="match status" value="1"/>
</dbReference>
<feature type="domain" description="Quinolinate phosphoribosyl transferase C-terminal" evidence="10">
    <location>
        <begin position="117"/>
        <end position="279"/>
    </location>
</feature>
<evidence type="ECO:0000259" key="10">
    <source>
        <dbReference type="Pfam" id="PF01729"/>
    </source>
</evidence>
<comment type="caution">
    <text evidence="12">The sequence shown here is derived from an EMBL/GenBank/DDBJ whole genome shotgun (WGS) entry which is preliminary data.</text>
</comment>
<dbReference type="InterPro" id="IPR013785">
    <property type="entry name" value="Aldolase_TIM"/>
</dbReference>
<dbReference type="InterPro" id="IPR004393">
    <property type="entry name" value="NadC"/>
</dbReference>
<dbReference type="NCBIfam" id="TIGR00078">
    <property type="entry name" value="nadC"/>
    <property type="match status" value="1"/>
</dbReference>
<sequence>MSIDFTKNIKKDVAEALAEDLGGSVSLSNDITAQLVDEHTSVTAQIIAREPGIICGIEWASEAFLQLDEGVHILWEVEDGDQVTENQVLAKLSGRAQVILTAERTALNFLQTLSGTATTTRKYVGMLADSNTKLLDTRKTIPNLRLAQKYAVKCGGGHNHRIGLFDAFLIKENHIAACGGIAEAIQKARSVDAEKLVEVEVENLNELQEAIDAQADVVMLDNFDTKQILEAVELNKQACKLEVSGNITETRLKELAKIGVDFVSSGALTKHVHALDLSLLIE</sequence>
<keyword evidence="13" id="KW-1185">Reference proteome</keyword>
<dbReference type="PIRSF" id="PIRSF006250">
    <property type="entry name" value="NadC_ModD"/>
    <property type="match status" value="1"/>
</dbReference>
<dbReference type="Pfam" id="PF02749">
    <property type="entry name" value="QRPTase_N"/>
    <property type="match status" value="1"/>
</dbReference>
<evidence type="ECO:0000256" key="6">
    <source>
        <dbReference type="ARBA" id="ARBA00022676"/>
    </source>
</evidence>
<dbReference type="PANTHER" id="PTHR32179">
    <property type="entry name" value="NICOTINATE-NUCLEOTIDE PYROPHOSPHORYLASE [CARBOXYLATING]"/>
    <property type="match status" value="1"/>
</dbReference>
<comment type="similarity">
    <text evidence="3 9">Belongs to the NadC/ModD family.</text>
</comment>
<dbReference type="CDD" id="cd01572">
    <property type="entry name" value="QPRTase"/>
    <property type="match status" value="1"/>
</dbReference>
<dbReference type="InterPro" id="IPR037128">
    <property type="entry name" value="Quinolinate_PRibosylTase_N_sf"/>
</dbReference>
<dbReference type="SUPFAM" id="SSF54675">
    <property type="entry name" value="Nicotinate/Quinolinate PRTase N-terminal domain-like"/>
    <property type="match status" value="1"/>
</dbReference>
<organism evidence="12 13">
    <name type="scientific">Agaribacter flavus</name>
    <dbReference type="NCBI Taxonomy" id="1902781"/>
    <lineage>
        <taxon>Bacteria</taxon>
        <taxon>Pseudomonadati</taxon>
        <taxon>Pseudomonadota</taxon>
        <taxon>Gammaproteobacteria</taxon>
        <taxon>Alteromonadales</taxon>
        <taxon>Alteromonadaceae</taxon>
        <taxon>Agaribacter</taxon>
    </lineage>
</organism>
<dbReference type="Pfam" id="PF01729">
    <property type="entry name" value="QRPTase_C"/>
    <property type="match status" value="1"/>
</dbReference>
<evidence type="ECO:0000313" key="13">
    <source>
        <dbReference type="Proteomes" id="UP001595478"/>
    </source>
</evidence>
<dbReference type="InterPro" id="IPR002638">
    <property type="entry name" value="Quinolinate_PRibosylTrfase_C"/>
</dbReference>
<keyword evidence="6 9" id="KW-0328">Glycosyltransferase</keyword>
<keyword evidence="7 9" id="KW-0808">Transferase</keyword>
<evidence type="ECO:0000256" key="4">
    <source>
        <dbReference type="ARBA" id="ARBA00011944"/>
    </source>
</evidence>
<dbReference type="RefSeq" id="WP_376919078.1">
    <property type="nucleotide sequence ID" value="NZ_JBHRSW010000006.1"/>
</dbReference>
<evidence type="ECO:0000256" key="2">
    <source>
        <dbReference type="ARBA" id="ARBA00004893"/>
    </source>
</evidence>
<dbReference type="SUPFAM" id="SSF51690">
    <property type="entry name" value="Nicotinate/Quinolinate PRTase C-terminal domain-like"/>
    <property type="match status" value="1"/>
</dbReference>
<evidence type="ECO:0000256" key="1">
    <source>
        <dbReference type="ARBA" id="ARBA00003237"/>
    </source>
</evidence>
<dbReference type="InterPro" id="IPR036068">
    <property type="entry name" value="Nicotinate_pribotase-like_C"/>
</dbReference>
<dbReference type="InterPro" id="IPR022412">
    <property type="entry name" value="Quinolinate_PRibosylTrfase_N"/>
</dbReference>
<reference evidence="13" key="1">
    <citation type="journal article" date="2019" name="Int. J. Syst. Evol. Microbiol.">
        <title>The Global Catalogue of Microorganisms (GCM) 10K type strain sequencing project: providing services to taxonomists for standard genome sequencing and annotation.</title>
        <authorList>
            <consortium name="The Broad Institute Genomics Platform"/>
            <consortium name="The Broad Institute Genome Sequencing Center for Infectious Disease"/>
            <person name="Wu L."/>
            <person name="Ma J."/>
        </authorList>
    </citation>
    <scope>NUCLEOTIDE SEQUENCE [LARGE SCALE GENOMIC DNA]</scope>
    <source>
        <strain evidence="13">KCTC 52473</strain>
    </source>
</reference>